<reference evidence="4 5" key="1">
    <citation type="submission" date="2016-05" db="EMBL/GenBank/DDBJ databases">
        <title>Draft genome sequence of Pediococcus parvulus 2.6, a probiotic beta-glucan producer strain.</title>
        <authorList>
            <person name="Mohedano M.L."/>
            <person name="Perez-Ramos A."/>
            <person name="Duenas M.T."/>
            <person name="Lamontanara A."/>
            <person name="Orru L."/>
            <person name="Spano G."/>
            <person name="Capozzi V."/>
            <person name="Lopez P."/>
        </authorList>
    </citation>
    <scope>NUCLEOTIDE SEQUENCE [LARGE SCALE GENOMIC DNA]</scope>
    <source>
        <strain evidence="4 5">2.6</strain>
    </source>
</reference>
<name>A0AAP5WE42_9LACO</name>
<evidence type="ECO:0000256" key="2">
    <source>
        <dbReference type="ARBA" id="ARBA00023002"/>
    </source>
</evidence>
<dbReference type="Proteomes" id="UP000077280">
    <property type="component" value="Unassembled WGS sequence"/>
</dbReference>
<reference evidence="3" key="2">
    <citation type="submission" date="2019-10" db="EMBL/GenBank/DDBJ databases">
        <title>Malate fermentation in French cider.</title>
        <authorList>
            <person name="Cousin F.J."/>
            <person name="Medina Fernandez S."/>
            <person name="Misery B."/>
            <person name="Laplace J.-M."/>
            <person name="Cretenet M."/>
        </authorList>
    </citation>
    <scope>NUCLEOTIDE SEQUENCE</scope>
    <source>
        <strain evidence="3">UCMA15901</strain>
    </source>
</reference>
<dbReference type="AlphaFoldDB" id="A0AAP5WE42"/>
<comment type="caution">
    <text evidence="3">The sequence shown here is derived from an EMBL/GenBank/DDBJ whole genome shotgun (WGS) entry which is preliminary data.</text>
</comment>
<evidence type="ECO:0000313" key="6">
    <source>
        <dbReference type="Proteomes" id="UP001275867"/>
    </source>
</evidence>
<dbReference type="RefSeq" id="WP_068808180.1">
    <property type="nucleotide sequence ID" value="NZ_CP158977.1"/>
</dbReference>
<dbReference type="Proteomes" id="UP001275867">
    <property type="component" value="Unassembled WGS sequence"/>
</dbReference>
<dbReference type="EMBL" id="WERX01000024">
    <property type="protein sequence ID" value="MDV7694759.1"/>
    <property type="molecule type" value="Genomic_DNA"/>
</dbReference>
<proteinExistence type="predicted"/>
<dbReference type="GeneID" id="93382664"/>
<evidence type="ECO:0000313" key="4">
    <source>
        <dbReference type="EMBL" id="OAD63288.1"/>
    </source>
</evidence>
<dbReference type="EMBL" id="LXND01000083">
    <property type="protein sequence ID" value="OAD63288.1"/>
    <property type="molecule type" value="Genomic_DNA"/>
</dbReference>
<sequence>MKVIVILDQIQSGLGGKERADTELGGKRIAMGSAETLEKNLKKANGEVIGTFYCGTDYYHKNAEVVQSKFTKMAEKMEADVVVIGPTYDYPEFSTMACELATYFQGNSAIPVLVATAVEKNEELVTQYKEDLTIIKVPKKGGTGLSDSLKAIVKGCELSVNKADMTEFKSQYCFS</sequence>
<evidence type="ECO:0000256" key="1">
    <source>
        <dbReference type="ARBA" id="ARBA00022933"/>
    </source>
</evidence>
<dbReference type="NCBIfam" id="NF041545">
    <property type="entry name" value="GrdB_like_no_Se"/>
    <property type="match status" value="1"/>
</dbReference>
<evidence type="ECO:0000313" key="5">
    <source>
        <dbReference type="Proteomes" id="UP000077280"/>
    </source>
</evidence>
<dbReference type="GO" id="GO:0050485">
    <property type="term" value="F:oxidoreductase activity, acting on X-H and Y-H to form an X-Y bond, with a disulfide as acceptor"/>
    <property type="evidence" value="ECO:0007669"/>
    <property type="project" value="InterPro"/>
</dbReference>
<evidence type="ECO:0000313" key="3">
    <source>
        <dbReference type="EMBL" id="MDV7694759.1"/>
    </source>
</evidence>
<dbReference type="InterPro" id="IPR010187">
    <property type="entry name" value="Various_sel_PB"/>
</dbReference>
<dbReference type="InterPro" id="IPR048083">
    <property type="entry name" value="GrdB-like"/>
</dbReference>
<organism evidence="3 6">
    <name type="scientific">Pediococcus parvulus</name>
    <dbReference type="NCBI Taxonomy" id="54062"/>
    <lineage>
        <taxon>Bacteria</taxon>
        <taxon>Bacillati</taxon>
        <taxon>Bacillota</taxon>
        <taxon>Bacilli</taxon>
        <taxon>Lactobacillales</taxon>
        <taxon>Lactobacillaceae</taxon>
        <taxon>Pediococcus</taxon>
    </lineage>
</organism>
<protein>
    <submittedName>
        <fullName evidence="3 4">Proline reductase</fullName>
    </submittedName>
</protein>
<accession>A0AAP5WE42</accession>
<keyword evidence="5" id="KW-1185">Reference proteome</keyword>
<keyword evidence="2" id="KW-0560">Oxidoreductase</keyword>
<keyword evidence="1" id="KW-0712">Selenocysteine</keyword>
<dbReference type="Pfam" id="PF07355">
    <property type="entry name" value="GRDB"/>
    <property type="match status" value="1"/>
</dbReference>
<gene>
    <name evidence="4" type="ORF">A7K95_01820</name>
    <name evidence="3" type="ORF">GA842_07745</name>
</gene>